<gene>
    <name evidence="2" type="ORF">PR048_017111</name>
</gene>
<proteinExistence type="predicted"/>
<name>A0ABQ9H8S2_9NEOP</name>
<feature type="compositionally biased region" description="Basic and acidic residues" evidence="1">
    <location>
        <begin position="187"/>
        <end position="196"/>
    </location>
</feature>
<accession>A0ABQ9H8S2</accession>
<keyword evidence="3" id="KW-1185">Reference proteome</keyword>
<feature type="region of interest" description="Disordered" evidence="1">
    <location>
        <begin position="38"/>
        <end position="60"/>
    </location>
</feature>
<protein>
    <submittedName>
        <fullName evidence="2">Uncharacterized protein</fullName>
    </submittedName>
</protein>
<sequence length="215" mass="23532">MWPELLPSIRPPPSPFASIPPFPFSFFSSQRSCCTSASARTVHMNRSKKGTTRKPVNTKRNSLSWKNKTVQNTLGPRILACRNSVGRYRCSAGFLGDIPSRPPFHSGAAPYSPLLPSSALNTSRPSSEKDVMKWLQEVPEIAPPSTSESVRIVSRRSSSPGYMSATGMLSARPAGTARCRSAQRTRLPGDERKKATFAEPGYSTSGMQIFELNKP</sequence>
<evidence type="ECO:0000313" key="2">
    <source>
        <dbReference type="EMBL" id="KAJ8880641.1"/>
    </source>
</evidence>
<evidence type="ECO:0000313" key="3">
    <source>
        <dbReference type="Proteomes" id="UP001159363"/>
    </source>
</evidence>
<comment type="caution">
    <text evidence="2">The sequence shown here is derived from an EMBL/GenBank/DDBJ whole genome shotgun (WGS) entry which is preliminary data.</text>
</comment>
<organism evidence="2 3">
    <name type="scientific">Dryococelus australis</name>
    <dbReference type="NCBI Taxonomy" id="614101"/>
    <lineage>
        <taxon>Eukaryota</taxon>
        <taxon>Metazoa</taxon>
        <taxon>Ecdysozoa</taxon>
        <taxon>Arthropoda</taxon>
        <taxon>Hexapoda</taxon>
        <taxon>Insecta</taxon>
        <taxon>Pterygota</taxon>
        <taxon>Neoptera</taxon>
        <taxon>Polyneoptera</taxon>
        <taxon>Phasmatodea</taxon>
        <taxon>Verophasmatodea</taxon>
        <taxon>Anareolatae</taxon>
        <taxon>Phasmatidae</taxon>
        <taxon>Eurycanthinae</taxon>
        <taxon>Dryococelus</taxon>
    </lineage>
</organism>
<dbReference type="EMBL" id="JARBHB010000006">
    <property type="protein sequence ID" value="KAJ8880641.1"/>
    <property type="molecule type" value="Genomic_DNA"/>
</dbReference>
<dbReference type="Proteomes" id="UP001159363">
    <property type="component" value="Chromosome 5"/>
</dbReference>
<feature type="compositionally biased region" description="Low complexity" evidence="1">
    <location>
        <begin position="146"/>
        <end position="159"/>
    </location>
</feature>
<evidence type="ECO:0000256" key="1">
    <source>
        <dbReference type="SAM" id="MobiDB-lite"/>
    </source>
</evidence>
<feature type="region of interest" description="Disordered" evidence="1">
    <location>
        <begin position="146"/>
        <end position="215"/>
    </location>
</feature>
<feature type="compositionally biased region" description="Basic residues" evidence="1">
    <location>
        <begin position="43"/>
        <end position="52"/>
    </location>
</feature>
<reference evidence="2 3" key="1">
    <citation type="submission" date="2023-02" db="EMBL/GenBank/DDBJ databases">
        <title>LHISI_Scaffold_Assembly.</title>
        <authorList>
            <person name="Stuart O.P."/>
            <person name="Cleave R."/>
            <person name="Magrath M.J.L."/>
            <person name="Mikheyev A.S."/>
        </authorList>
    </citation>
    <scope>NUCLEOTIDE SEQUENCE [LARGE SCALE GENOMIC DNA]</scope>
    <source>
        <strain evidence="2">Daus_M_001</strain>
        <tissue evidence="2">Leg muscle</tissue>
    </source>
</reference>